<dbReference type="NCBIfam" id="NF001100">
    <property type="entry name" value="PRK00133.1"/>
    <property type="match status" value="1"/>
</dbReference>
<dbReference type="SUPFAM" id="SSF52374">
    <property type="entry name" value="Nucleotidylyl transferase"/>
    <property type="match status" value="1"/>
</dbReference>
<dbReference type="Proteomes" id="UP000186879">
    <property type="component" value="Chromosome"/>
</dbReference>
<dbReference type="SUPFAM" id="SSF47323">
    <property type="entry name" value="Anticodon-binding domain of a subclass of class I aminoacyl-tRNA synthetases"/>
    <property type="match status" value="1"/>
</dbReference>
<evidence type="ECO:0000313" key="22">
    <source>
        <dbReference type="Proteomes" id="UP000267921"/>
    </source>
</evidence>
<evidence type="ECO:0000256" key="3">
    <source>
        <dbReference type="ARBA" id="ARBA00011738"/>
    </source>
</evidence>
<dbReference type="CDD" id="cd07957">
    <property type="entry name" value="Anticodon_Ia_Met"/>
    <property type="match status" value="1"/>
</dbReference>
<evidence type="ECO:0000256" key="1">
    <source>
        <dbReference type="ARBA" id="ARBA00003314"/>
    </source>
</evidence>
<dbReference type="FunFam" id="2.40.50.140:FF:000042">
    <property type="entry name" value="Methionine--tRNA ligase"/>
    <property type="match status" value="1"/>
</dbReference>
<feature type="binding site" evidence="15">
    <location>
        <position position="151"/>
    </location>
    <ligand>
        <name>Zn(2+)</name>
        <dbReference type="ChEBI" id="CHEBI:29105"/>
    </ligand>
</feature>
<dbReference type="InterPro" id="IPR004495">
    <property type="entry name" value="Met-tRNA-synth_bsu_C"/>
</dbReference>
<evidence type="ECO:0000313" key="20">
    <source>
        <dbReference type="Proteomes" id="UP000186879"/>
    </source>
</evidence>
<evidence type="ECO:0000256" key="6">
    <source>
        <dbReference type="ARBA" id="ARBA00022598"/>
    </source>
</evidence>
<dbReference type="PANTHER" id="PTHR45765">
    <property type="entry name" value="METHIONINE--TRNA LIGASE"/>
    <property type="match status" value="1"/>
</dbReference>
<comment type="subunit">
    <text evidence="3 15">Homodimer.</text>
</comment>
<evidence type="ECO:0000256" key="11">
    <source>
        <dbReference type="ARBA" id="ARBA00022884"/>
    </source>
</evidence>
<reference evidence="18 22" key="3">
    <citation type="submission" date="2018-10" db="EMBL/GenBank/DDBJ databases">
        <title>Cultivation of a novel Methanohalophilus strain from Kebrit Deep of the Red Sea and a genomic comparison of members of the genus Methanohalophilus.</title>
        <authorList>
            <person name="Guan Y."/>
            <person name="Ngugi D.K."/>
            <person name="Stingl U."/>
        </authorList>
    </citation>
    <scope>NUCLEOTIDE SEQUENCE [LARGE SCALE GENOMIC DNA]</scope>
    <source>
        <strain evidence="18 22">DSM 3094</strain>
    </source>
</reference>
<evidence type="ECO:0000256" key="7">
    <source>
        <dbReference type="ARBA" id="ARBA00022723"/>
    </source>
</evidence>
<dbReference type="EMBL" id="CP017921">
    <property type="protein sequence ID" value="APH38493.1"/>
    <property type="molecule type" value="Genomic_DNA"/>
</dbReference>
<dbReference type="InterPro" id="IPR015413">
    <property type="entry name" value="Methionyl/Leucyl_tRNA_Synth"/>
</dbReference>
<dbReference type="GO" id="GO:0004825">
    <property type="term" value="F:methionine-tRNA ligase activity"/>
    <property type="evidence" value="ECO:0007669"/>
    <property type="project" value="UniProtKB-UniRule"/>
</dbReference>
<comment type="catalytic activity">
    <reaction evidence="14 15">
        <text>tRNA(Met) + L-methionine + ATP = L-methionyl-tRNA(Met) + AMP + diphosphate</text>
        <dbReference type="Rhea" id="RHEA:13481"/>
        <dbReference type="Rhea" id="RHEA-COMP:9667"/>
        <dbReference type="Rhea" id="RHEA-COMP:9698"/>
        <dbReference type="ChEBI" id="CHEBI:30616"/>
        <dbReference type="ChEBI" id="CHEBI:33019"/>
        <dbReference type="ChEBI" id="CHEBI:57844"/>
        <dbReference type="ChEBI" id="CHEBI:78442"/>
        <dbReference type="ChEBI" id="CHEBI:78530"/>
        <dbReference type="ChEBI" id="CHEBI:456215"/>
        <dbReference type="EC" id="6.1.1.10"/>
    </reaction>
</comment>
<keyword evidence="20" id="KW-1185">Reference proteome</keyword>
<evidence type="ECO:0000256" key="9">
    <source>
        <dbReference type="ARBA" id="ARBA00022833"/>
    </source>
</evidence>
<feature type="domain" description="TRNA-binding" evidence="16">
    <location>
        <begin position="578"/>
        <end position="680"/>
    </location>
</feature>
<dbReference type="Pfam" id="PF19303">
    <property type="entry name" value="Anticodon_3"/>
    <property type="match status" value="1"/>
</dbReference>
<dbReference type="EMBL" id="FNMU01000001">
    <property type="protein sequence ID" value="SDW10732.1"/>
    <property type="molecule type" value="Genomic_DNA"/>
</dbReference>
<evidence type="ECO:0000256" key="10">
    <source>
        <dbReference type="ARBA" id="ARBA00022840"/>
    </source>
</evidence>
<dbReference type="Proteomes" id="UP000267921">
    <property type="component" value="Unassembled WGS sequence"/>
</dbReference>
<dbReference type="EC" id="6.1.1.10" evidence="15"/>
<comment type="function">
    <text evidence="1 15">Is required not only for elongation of protein synthesis but also for the initiation of all mRNA translation through initiator tRNA(fMet) aminoacylation.</text>
</comment>
<name>A0A1L3Q0Y2_9EURY</name>
<dbReference type="InterPro" id="IPR002547">
    <property type="entry name" value="tRNA-bd_dom"/>
</dbReference>
<evidence type="ECO:0000256" key="5">
    <source>
        <dbReference type="ARBA" id="ARBA00022555"/>
    </source>
</evidence>
<keyword evidence="10 15" id="KW-0067">ATP-binding</keyword>
<evidence type="ECO:0000313" key="17">
    <source>
        <dbReference type="EMBL" id="APH38493.1"/>
    </source>
</evidence>
<dbReference type="PRINTS" id="PR01041">
    <property type="entry name" value="TRNASYNTHMET"/>
</dbReference>
<reference evidence="19 21" key="2">
    <citation type="submission" date="2016-10" db="EMBL/GenBank/DDBJ databases">
        <authorList>
            <person name="de Groot N.N."/>
        </authorList>
    </citation>
    <scope>NUCLEOTIDE SEQUENCE [LARGE SCALE GENOMIC DNA]</scope>
    <source>
        <strain evidence="19 21">Z-7982</strain>
    </source>
</reference>
<dbReference type="Pfam" id="PF09334">
    <property type="entry name" value="tRNA-synt_1g"/>
    <property type="match status" value="1"/>
</dbReference>
<feature type="binding site" evidence="15">
    <location>
        <position position="333"/>
    </location>
    <ligand>
        <name>ATP</name>
        <dbReference type="ChEBI" id="CHEBI:30616"/>
    </ligand>
</feature>
<dbReference type="InterPro" id="IPR041872">
    <property type="entry name" value="Anticodon_Met"/>
</dbReference>
<dbReference type="Gene3D" id="2.20.28.20">
    <property type="entry name" value="Methionyl-tRNA synthetase, Zn-domain"/>
    <property type="match status" value="1"/>
</dbReference>
<dbReference type="HAMAP" id="MF_00098">
    <property type="entry name" value="Met_tRNA_synth_type1"/>
    <property type="match status" value="1"/>
</dbReference>
<dbReference type="PROSITE" id="PS50886">
    <property type="entry name" value="TRBD"/>
    <property type="match status" value="1"/>
</dbReference>
<dbReference type="GO" id="GO:0005829">
    <property type="term" value="C:cytosol"/>
    <property type="evidence" value="ECO:0007669"/>
    <property type="project" value="TreeGrafter"/>
</dbReference>
<feature type="binding site" evidence="15">
    <location>
        <position position="148"/>
    </location>
    <ligand>
        <name>Zn(2+)</name>
        <dbReference type="ChEBI" id="CHEBI:29105"/>
    </ligand>
</feature>
<dbReference type="Proteomes" id="UP000198669">
    <property type="component" value="Unassembled WGS sequence"/>
</dbReference>
<evidence type="ECO:0000256" key="14">
    <source>
        <dbReference type="ARBA" id="ARBA00047364"/>
    </source>
</evidence>
<feature type="binding site" evidence="15">
    <location>
        <position position="160"/>
    </location>
    <ligand>
        <name>Zn(2+)</name>
        <dbReference type="ChEBI" id="CHEBI:29105"/>
    </ligand>
</feature>
<accession>A0A1L3Q0Y2</accession>
<comment type="subcellular location">
    <subcellularLocation>
        <location evidence="2 15">Cytoplasm</location>
    </subcellularLocation>
</comment>
<dbReference type="GO" id="GO:0017101">
    <property type="term" value="C:aminoacyl-tRNA synthetase multienzyme complex"/>
    <property type="evidence" value="ECO:0007669"/>
    <property type="project" value="TreeGrafter"/>
</dbReference>
<evidence type="ECO:0000256" key="13">
    <source>
        <dbReference type="ARBA" id="ARBA00023146"/>
    </source>
</evidence>
<keyword evidence="11 15" id="KW-0694">RNA-binding</keyword>
<dbReference type="GO" id="GO:0005524">
    <property type="term" value="F:ATP binding"/>
    <property type="evidence" value="ECO:0007669"/>
    <property type="project" value="UniProtKB-UniRule"/>
</dbReference>
<dbReference type="InterPro" id="IPR033911">
    <property type="entry name" value="MetRS_core"/>
</dbReference>
<feature type="short sequence motif" description="'KMSKS' region" evidence="15">
    <location>
        <begin position="330"/>
        <end position="334"/>
    </location>
</feature>
<evidence type="ECO:0000256" key="15">
    <source>
        <dbReference type="HAMAP-Rule" id="MF_00098"/>
    </source>
</evidence>
<evidence type="ECO:0000313" key="21">
    <source>
        <dbReference type="Proteomes" id="UP000198669"/>
    </source>
</evidence>
<evidence type="ECO:0000256" key="12">
    <source>
        <dbReference type="ARBA" id="ARBA00022917"/>
    </source>
</evidence>
<keyword evidence="5 15" id="KW-0820">tRNA-binding</keyword>
<gene>
    <name evidence="15" type="primary">metG</name>
    <name evidence="17" type="ORF">BHR79_02635</name>
    <name evidence="18" type="ORF">EFE40_00145</name>
    <name evidence="19" type="ORF">SAMN04515625_0354</name>
</gene>
<proteinExistence type="inferred from homology"/>
<evidence type="ECO:0000256" key="8">
    <source>
        <dbReference type="ARBA" id="ARBA00022741"/>
    </source>
</evidence>
<dbReference type="AlphaFoldDB" id="A0A1L3Q0Y2"/>
<dbReference type="CDD" id="cd00814">
    <property type="entry name" value="MetRS_core"/>
    <property type="match status" value="1"/>
</dbReference>
<evidence type="ECO:0000256" key="2">
    <source>
        <dbReference type="ARBA" id="ARBA00004496"/>
    </source>
</evidence>
<dbReference type="STRING" id="2177.BHR79_02635"/>
<dbReference type="SUPFAM" id="SSF50249">
    <property type="entry name" value="Nucleic acid-binding proteins"/>
    <property type="match status" value="1"/>
</dbReference>
<dbReference type="Gene3D" id="3.40.50.620">
    <property type="entry name" value="HUPs"/>
    <property type="match status" value="1"/>
</dbReference>
<dbReference type="GO" id="GO:0000049">
    <property type="term" value="F:tRNA binding"/>
    <property type="evidence" value="ECO:0007669"/>
    <property type="project" value="UniProtKB-UniRule"/>
</dbReference>
<protein>
    <recommendedName>
        <fullName evidence="15">Methionine--tRNA ligase</fullName>
        <ecNumber evidence="15">6.1.1.10</ecNumber>
    </recommendedName>
    <alternativeName>
        <fullName evidence="15">Methionyl-tRNA synthetase</fullName>
        <shortName evidence="15">MetRS</shortName>
    </alternativeName>
</protein>
<comment type="similarity">
    <text evidence="15">Belongs to the class-I aminoacyl-tRNA synthetase family. MetG type 1 subfamily.</text>
</comment>
<dbReference type="SUPFAM" id="SSF57770">
    <property type="entry name" value="Methionyl-tRNA synthetase (MetRS), Zn-domain"/>
    <property type="match status" value="1"/>
</dbReference>
<dbReference type="NCBIfam" id="TIGR00398">
    <property type="entry name" value="metG"/>
    <property type="match status" value="1"/>
</dbReference>
<keyword evidence="13 15" id="KW-0030">Aminoacyl-tRNA synthetase</keyword>
<dbReference type="Gene3D" id="2.40.50.140">
    <property type="entry name" value="Nucleic acid-binding proteins"/>
    <property type="match status" value="1"/>
</dbReference>
<dbReference type="InterPro" id="IPR023458">
    <property type="entry name" value="Met-tRNA_ligase_1"/>
</dbReference>
<dbReference type="GeneID" id="30582619"/>
<keyword evidence="7 15" id="KW-0479">Metal-binding</keyword>
<dbReference type="GO" id="GO:0006431">
    <property type="term" value="P:methionyl-tRNA aminoacylation"/>
    <property type="evidence" value="ECO:0007669"/>
    <property type="project" value="UniProtKB-UniRule"/>
</dbReference>
<dbReference type="InterPro" id="IPR014729">
    <property type="entry name" value="Rossmann-like_a/b/a_fold"/>
</dbReference>
<dbReference type="InterPro" id="IPR009080">
    <property type="entry name" value="tRNAsynth_Ia_anticodon-bd"/>
</dbReference>
<evidence type="ECO:0000313" key="18">
    <source>
        <dbReference type="EMBL" id="RNI10630.1"/>
    </source>
</evidence>
<keyword evidence="9 15" id="KW-0862">Zinc</keyword>
<evidence type="ECO:0000313" key="19">
    <source>
        <dbReference type="EMBL" id="SDW10732.1"/>
    </source>
</evidence>
<keyword evidence="6 15" id="KW-0436">Ligase</keyword>
<dbReference type="FunFam" id="2.20.28.20:FF:000001">
    <property type="entry name" value="Methionine--tRNA ligase"/>
    <property type="match status" value="1"/>
</dbReference>
<dbReference type="GO" id="GO:0046872">
    <property type="term" value="F:metal ion binding"/>
    <property type="evidence" value="ECO:0007669"/>
    <property type="project" value="UniProtKB-KW"/>
</dbReference>
<dbReference type="PANTHER" id="PTHR45765:SF1">
    <property type="entry name" value="METHIONINE--TRNA LIGASE, CYTOPLASMIC"/>
    <property type="match status" value="1"/>
</dbReference>
<keyword evidence="8 15" id="KW-0547">Nucleotide-binding</keyword>
<comment type="cofactor">
    <cofactor evidence="15">
        <name>Zn(2+)</name>
        <dbReference type="ChEBI" id="CHEBI:29105"/>
    </cofactor>
    <text evidence="15">Binds 1 zinc ion per subunit.</text>
</comment>
<feature type="short sequence motif" description="'HIGH' region" evidence="15">
    <location>
        <begin position="17"/>
        <end position="27"/>
    </location>
</feature>
<dbReference type="EMBL" id="RJJG01000001">
    <property type="protein sequence ID" value="RNI10630.1"/>
    <property type="molecule type" value="Genomic_DNA"/>
</dbReference>
<keyword evidence="12 15" id="KW-0648">Protein biosynthesis</keyword>
<dbReference type="InterPro" id="IPR014758">
    <property type="entry name" value="Met-tRNA_synth"/>
</dbReference>
<reference evidence="17 20" key="1">
    <citation type="submission" date="2016-10" db="EMBL/GenBank/DDBJ databases">
        <title>Methanohalophilus halophilus.</title>
        <authorList>
            <person name="L'haridon S."/>
        </authorList>
    </citation>
    <scope>NUCLEOTIDE SEQUENCE [LARGE SCALE GENOMIC DNA]</scope>
    <source>
        <strain evidence="17 20">Z-7982</strain>
    </source>
</reference>
<dbReference type="InterPro" id="IPR012340">
    <property type="entry name" value="NA-bd_OB-fold"/>
</dbReference>
<dbReference type="RefSeq" id="WP_072560905.1">
    <property type="nucleotide sequence ID" value="NZ_CP017921.1"/>
</dbReference>
<dbReference type="NCBIfam" id="TIGR00399">
    <property type="entry name" value="metG_C_term"/>
    <property type="match status" value="1"/>
</dbReference>
<sequence length="680" mass="76846">MSRFSPDKPILVTCGLPYANGMAHIGHLRTYIPADIFVRSLKKMGHEVTFVCGSDTHGTPIVFNAEEQNTTPQALIKKYHTHFDETFKSMGIEFDAFGTTDDPTNHNRTHDIVNRLIENDYVYPKTIEIAYCAGCNRFLPDRYVEGECPHCAESARGDECDQGCGKHLEPGELKNPVCTICGGVAEYKEQEHFFFKLSQFNDYLLEYLDKLDGTSNARNYALGWVKQGLDDWCITRNLEWGVKFPGRDDLVVYVWVDAPIGYIAFTEEWANATGDSWEKYWKDDGEIVHFIGGDIIYHHCIFLPAMLKGADYSPASSVVASGMVKIENKTFSKSRGYVVWVGDDYMEQGFHQDLLRYYLASYTSHTKELNFSWKVFQEKTNTELVGVFGNFLYRTLLFAYKNFKAIPEGKLDDEVMETIQNTIDEASEAMEKYEFKKYADSVMTLASYGNIYFQSREPWNLIKEDKEECGRVLKNCMQIGKALTLLYEPLIPERAENAWKQLGMESDVHTALYSQGTVPVESGTPLNKPSILFKKIEDETIEKMEAIASQRVKEANEKQNRKKGEQVMTDSEEITFEDFGKLDMRVGTVVEAEKVEKADKLLRLEVDIGEETPRQIVAGIALTHSPEEVKGRQVIVLANLKPAKLCGVKSFGMVLAGVDEDGGAILLAPEKEAKNGTQIG</sequence>
<dbReference type="Gene3D" id="1.10.730.10">
    <property type="entry name" value="Isoleucyl-tRNA Synthetase, Domain 1"/>
    <property type="match status" value="1"/>
</dbReference>
<organism evidence="17 20">
    <name type="scientific">Methanohalophilus halophilus</name>
    <dbReference type="NCBI Taxonomy" id="2177"/>
    <lineage>
        <taxon>Archaea</taxon>
        <taxon>Methanobacteriati</taxon>
        <taxon>Methanobacteriota</taxon>
        <taxon>Stenosarchaea group</taxon>
        <taxon>Methanomicrobia</taxon>
        <taxon>Methanosarcinales</taxon>
        <taxon>Methanosarcinaceae</taxon>
        <taxon>Methanohalophilus</taxon>
    </lineage>
</organism>
<keyword evidence="4 15" id="KW-0963">Cytoplasm</keyword>
<dbReference type="Pfam" id="PF01588">
    <property type="entry name" value="tRNA_bind"/>
    <property type="match status" value="1"/>
</dbReference>
<evidence type="ECO:0000256" key="4">
    <source>
        <dbReference type="ARBA" id="ARBA00022490"/>
    </source>
</evidence>
<dbReference type="KEGG" id="mhaz:BHR79_02635"/>
<dbReference type="CDD" id="cd02800">
    <property type="entry name" value="tRNA_bind_EcMetRS_like"/>
    <property type="match status" value="1"/>
</dbReference>
<dbReference type="InterPro" id="IPR029038">
    <property type="entry name" value="MetRS_Zn"/>
</dbReference>
<dbReference type="OrthoDB" id="371856at2157"/>
<feature type="binding site" evidence="15">
    <location>
        <position position="164"/>
    </location>
    <ligand>
        <name>Zn(2+)</name>
        <dbReference type="ChEBI" id="CHEBI:29105"/>
    </ligand>
</feature>
<evidence type="ECO:0000259" key="16">
    <source>
        <dbReference type="PROSITE" id="PS50886"/>
    </source>
</evidence>